<dbReference type="InterPro" id="IPR002560">
    <property type="entry name" value="Transposase_DDE"/>
</dbReference>
<sequence length="420" mass="49363">MSMFEGGGKLFPEDVGKDFKPHQVKERIVSDISMHGKAVKLLIRHRRYRCPECDATFYEMLDSVDRGGKVTKRLVEHIMRMALKKPFTHIADEYGISHTTVRRYFEEYVASEESNRILVAPRVLGIDEAHLNKTMRGVFTDNENNMILEITADNLKRTVKETIQRMEGWQNIEIATIDMWTGYKYAVKELVPNAFVVIDKFHVVKYANGALDSIRIAIKKGLSKQEQHILTRDRYVLLKNKEDLKPEEIAKRDYWFKHFPMLAKAYWLKEDVRDIYNLSADRKEAFQRFYKWEQSIPTEFKQFKEIQKTFNNFKQEIFNYFLHPFTNAYTESVNNIIKSVEKAGKGYSYDVLRAKVLYGTRATVRKPKFDKDMSFERFDNIHYRPDGSMEPIYIDGDEPQLVTVGTDITALSELFERGEF</sequence>
<protein>
    <submittedName>
        <fullName evidence="4">ISL3 family transposase</fullName>
    </submittedName>
</protein>
<dbReference type="NCBIfam" id="NF033550">
    <property type="entry name" value="transpos_ISL3"/>
    <property type="match status" value="1"/>
</dbReference>
<dbReference type="InterPro" id="IPR029261">
    <property type="entry name" value="Transposase_Znf"/>
</dbReference>
<feature type="domain" description="Transposase IS204/IS1001/IS1096/IS1165 helix-turn-helix" evidence="2">
    <location>
        <begin position="60"/>
        <end position="109"/>
    </location>
</feature>
<dbReference type="InterPro" id="IPR032877">
    <property type="entry name" value="Transposase_HTH"/>
</dbReference>
<dbReference type="InterPro" id="IPR047951">
    <property type="entry name" value="Transpos_ISL3"/>
</dbReference>
<dbReference type="EMBL" id="JAUMKJ010000116">
    <property type="protein sequence ID" value="MDO3682184.1"/>
    <property type="molecule type" value="Genomic_DNA"/>
</dbReference>
<feature type="domain" description="Transposase IS204/IS1001/IS1096/IS1165 DDE" evidence="1">
    <location>
        <begin position="124"/>
        <end position="355"/>
    </location>
</feature>
<evidence type="ECO:0000259" key="3">
    <source>
        <dbReference type="Pfam" id="PF14690"/>
    </source>
</evidence>
<keyword evidence="5" id="KW-1185">Reference proteome</keyword>
<organism evidence="4 5">
    <name type="scientific">Paenibacillus ehimensis</name>
    <dbReference type="NCBI Taxonomy" id="79264"/>
    <lineage>
        <taxon>Bacteria</taxon>
        <taxon>Bacillati</taxon>
        <taxon>Bacillota</taxon>
        <taxon>Bacilli</taxon>
        <taxon>Bacillales</taxon>
        <taxon>Paenibacillaceae</taxon>
        <taxon>Paenibacillus</taxon>
    </lineage>
</organism>
<name>A0ABT8VMH5_9BACL</name>
<evidence type="ECO:0000313" key="4">
    <source>
        <dbReference type="EMBL" id="MDO3682184.1"/>
    </source>
</evidence>
<comment type="caution">
    <text evidence="4">The sequence shown here is derived from an EMBL/GenBank/DDBJ whole genome shotgun (WGS) entry which is preliminary data.</text>
</comment>
<gene>
    <name evidence="4" type="ORF">Q3C12_34935</name>
</gene>
<evidence type="ECO:0000259" key="2">
    <source>
        <dbReference type="Pfam" id="PF13542"/>
    </source>
</evidence>
<evidence type="ECO:0000259" key="1">
    <source>
        <dbReference type="Pfam" id="PF01610"/>
    </source>
</evidence>
<dbReference type="Pfam" id="PF14690">
    <property type="entry name" value="Zn_ribbon_ISL3"/>
    <property type="match status" value="1"/>
</dbReference>
<dbReference type="Pfam" id="PF01610">
    <property type="entry name" value="DDE_Tnp_ISL3"/>
    <property type="match status" value="1"/>
</dbReference>
<evidence type="ECO:0000313" key="5">
    <source>
        <dbReference type="Proteomes" id="UP001168883"/>
    </source>
</evidence>
<proteinExistence type="predicted"/>
<dbReference type="PANTHER" id="PTHR33498:SF1">
    <property type="entry name" value="TRANSPOSASE FOR INSERTION SEQUENCE ELEMENT IS1557"/>
    <property type="match status" value="1"/>
</dbReference>
<dbReference type="Proteomes" id="UP001168883">
    <property type="component" value="Unassembled WGS sequence"/>
</dbReference>
<dbReference type="PANTHER" id="PTHR33498">
    <property type="entry name" value="TRANSPOSASE FOR INSERTION SEQUENCE ELEMENT IS1557"/>
    <property type="match status" value="1"/>
</dbReference>
<feature type="domain" description="Transposase IS204/IS1001/IS1096/IS1165 zinc-finger" evidence="3">
    <location>
        <begin position="17"/>
        <end position="53"/>
    </location>
</feature>
<dbReference type="Pfam" id="PF13542">
    <property type="entry name" value="HTH_Tnp_ISL3"/>
    <property type="match status" value="1"/>
</dbReference>
<reference evidence="4" key="1">
    <citation type="submission" date="2023-07" db="EMBL/GenBank/DDBJ databases">
        <authorList>
            <person name="Aktuganov G."/>
            <person name="Boyko T."/>
            <person name="Delegan Y."/>
            <person name="Galimzianova N."/>
            <person name="Gilvanova E."/>
            <person name="Korobov V."/>
            <person name="Kuzmina L."/>
            <person name="Melentiev A."/>
            <person name="Milman P."/>
            <person name="Ryabova A."/>
            <person name="Stupak E."/>
            <person name="Yasakov T."/>
            <person name="Zharikova N."/>
            <person name="Zhurenko E."/>
        </authorList>
    </citation>
    <scope>NUCLEOTIDE SEQUENCE</scope>
    <source>
        <strain evidence="4">IB-739</strain>
    </source>
</reference>
<dbReference type="RefSeq" id="WP_302881611.1">
    <property type="nucleotide sequence ID" value="NZ_JAUMKJ010000116.1"/>
</dbReference>
<accession>A0ABT8VMH5</accession>